<dbReference type="RefSeq" id="WP_193391006.1">
    <property type="nucleotide sequence ID" value="NZ_CP064056.1"/>
</dbReference>
<keyword evidence="1" id="KW-0472">Membrane</keyword>
<reference evidence="2 3" key="1">
    <citation type="submission" date="2020-10" db="EMBL/GenBank/DDBJ databases">
        <title>Closed genome sequences of Staphylococcus lloydii sp. nov. and Staphylococcus durrellii sp. nov. Isolated from Captive Fruit Bats (Pteropus livingstonii).</title>
        <authorList>
            <person name="Fountain K."/>
        </authorList>
    </citation>
    <scope>NUCLEOTIDE SEQUENCE [LARGE SCALE GENOMIC DNA]</scope>
    <source>
        <strain evidence="2 3">23_2_7_LY</strain>
    </source>
</reference>
<dbReference type="EMBL" id="CP064056">
    <property type="protein sequence ID" value="QPM75066.1"/>
    <property type="molecule type" value="Genomic_DNA"/>
</dbReference>
<evidence type="ECO:0000313" key="3">
    <source>
        <dbReference type="Proteomes" id="UP000594455"/>
    </source>
</evidence>
<keyword evidence="1" id="KW-0812">Transmembrane</keyword>
<name>A0A7T1B031_9STAP</name>
<proteinExistence type="predicted"/>
<evidence type="ECO:0000256" key="1">
    <source>
        <dbReference type="SAM" id="Phobius"/>
    </source>
</evidence>
<evidence type="ECO:0000313" key="2">
    <source>
        <dbReference type="EMBL" id="QPM75066.1"/>
    </source>
</evidence>
<gene>
    <name evidence="2" type="ORF">ISP08_12220</name>
</gene>
<keyword evidence="3" id="KW-1185">Reference proteome</keyword>
<protein>
    <submittedName>
        <fullName evidence="2">Uncharacterized protein</fullName>
    </submittedName>
</protein>
<accession>A0A7T1B031</accession>
<sequence length="53" mass="6291">MNLKKHWFSITVVSIILIIFLLISFVKTNEDTDKYEDYELKVENQHYLSKGVS</sequence>
<feature type="transmembrane region" description="Helical" evidence="1">
    <location>
        <begin position="6"/>
        <end position="26"/>
    </location>
</feature>
<dbReference type="Proteomes" id="UP000594455">
    <property type="component" value="Chromosome"/>
</dbReference>
<keyword evidence="1" id="KW-1133">Transmembrane helix</keyword>
<dbReference type="AlphaFoldDB" id="A0A7T1B031"/>
<organism evidence="2 3">
    <name type="scientific">Staphylococcus lloydii</name>
    <dbReference type="NCBI Taxonomy" id="2781774"/>
    <lineage>
        <taxon>Bacteria</taxon>
        <taxon>Bacillati</taxon>
        <taxon>Bacillota</taxon>
        <taxon>Bacilli</taxon>
        <taxon>Bacillales</taxon>
        <taxon>Staphylococcaceae</taxon>
        <taxon>Staphylococcus</taxon>
    </lineage>
</organism>
<dbReference type="KEGG" id="sllo:ISP08_12220"/>